<evidence type="ECO:0000313" key="3">
    <source>
        <dbReference type="Proteomes" id="UP000250235"/>
    </source>
</evidence>
<name>A0A2Z7BDC5_9LAMI</name>
<keyword evidence="1" id="KW-1133">Transmembrane helix</keyword>
<accession>A0A2Z7BDC5</accession>
<organism evidence="2 3">
    <name type="scientific">Dorcoceras hygrometricum</name>
    <dbReference type="NCBI Taxonomy" id="472368"/>
    <lineage>
        <taxon>Eukaryota</taxon>
        <taxon>Viridiplantae</taxon>
        <taxon>Streptophyta</taxon>
        <taxon>Embryophyta</taxon>
        <taxon>Tracheophyta</taxon>
        <taxon>Spermatophyta</taxon>
        <taxon>Magnoliopsida</taxon>
        <taxon>eudicotyledons</taxon>
        <taxon>Gunneridae</taxon>
        <taxon>Pentapetalae</taxon>
        <taxon>asterids</taxon>
        <taxon>lamiids</taxon>
        <taxon>Lamiales</taxon>
        <taxon>Gesneriaceae</taxon>
        <taxon>Didymocarpoideae</taxon>
        <taxon>Trichosporeae</taxon>
        <taxon>Loxocarpinae</taxon>
        <taxon>Dorcoceras</taxon>
    </lineage>
</organism>
<sequence>MLLPKERDPDLYRKVTIRMRPYNFRGQSRGSCAVEYDYSLKLTACAQALTWARYQLAHQLPPDFHWTAILTDLNSNLHLITDLSCYSPELIFLCCISLGIPSLFQLGYLLLYQLGHPLTVPACTYSQ</sequence>
<keyword evidence="1" id="KW-0812">Transmembrane</keyword>
<gene>
    <name evidence="2" type="ORF">F511_27230</name>
</gene>
<dbReference type="EMBL" id="KV006589">
    <property type="protein sequence ID" value="KZV32483.1"/>
    <property type="molecule type" value="Genomic_DNA"/>
</dbReference>
<evidence type="ECO:0000313" key="2">
    <source>
        <dbReference type="EMBL" id="KZV32483.1"/>
    </source>
</evidence>
<reference evidence="2 3" key="1">
    <citation type="journal article" date="2015" name="Proc. Natl. Acad. Sci. U.S.A.">
        <title>The resurrection genome of Boea hygrometrica: A blueprint for survival of dehydration.</title>
        <authorList>
            <person name="Xiao L."/>
            <person name="Yang G."/>
            <person name="Zhang L."/>
            <person name="Yang X."/>
            <person name="Zhao S."/>
            <person name="Ji Z."/>
            <person name="Zhou Q."/>
            <person name="Hu M."/>
            <person name="Wang Y."/>
            <person name="Chen M."/>
            <person name="Xu Y."/>
            <person name="Jin H."/>
            <person name="Xiao X."/>
            <person name="Hu G."/>
            <person name="Bao F."/>
            <person name="Hu Y."/>
            <person name="Wan P."/>
            <person name="Li L."/>
            <person name="Deng X."/>
            <person name="Kuang T."/>
            <person name="Xiang C."/>
            <person name="Zhu J.K."/>
            <person name="Oliver M.J."/>
            <person name="He Y."/>
        </authorList>
    </citation>
    <scope>NUCLEOTIDE SEQUENCE [LARGE SCALE GENOMIC DNA]</scope>
    <source>
        <strain evidence="3">cv. XS01</strain>
    </source>
</reference>
<dbReference type="Proteomes" id="UP000250235">
    <property type="component" value="Unassembled WGS sequence"/>
</dbReference>
<keyword evidence="1" id="KW-0472">Membrane</keyword>
<keyword evidence="3" id="KW-1185">Reference proteome</keyword>
<dbReference type="AlphaFoldDB" id="A0A2Z7BDC5"/>
<proteinExistence type="predicted"/>
<protein>
    <submittedName>
        <fullName evidence="2">Uncharacterized protein</fullName>
    </submittedName>
</protein>
<feature type="transmembrane region" description="Helical" evidence="1">
    <location>
        <begin position="90"/>
        <end position="111"/>
    </location>
</feature>
<evidence type="ECO:0000256" key="1">
    <source>
        <dbReference type="SAM" id="Phobius"/>
    </source>
</evidence>